<dbReference type="AlphaFoldDB" id="A0A839T4C4"/>
<dbReference type="EC" id="3.1.-.-" evidence="1"/>
<dbReference type="InterPro" id="IPR013396">
    <property type="entry name" value="CRISPR-assoc_prot_Csy4"/>
</dbReference>
<comment type="caution">
    <text evidence="1">The sequence shown here is derived from an EMBL/GenBank/DDBJ whole genome shotgun (WGS) entry which is preliminary data.</text>
</comment>
<keyword evidence="1" id="KW-0540">Nuclease</keyword>
<dbReference type="Proteomes" id="UP000549250">
    <property type="component" value="Unassembled WGS sequence"/>
</dbReference>
<dbReference type="GO" id="GO:0016787">
    <property type="term" value="F:hydrolase activity"/>
    <property type="evidence" value="ECO:0007669"/>
    <property type="project" value="UniProtKB-KW"/>
</dbReference>
<keyword evidence="1" id="KW-0255">Endonuclease</keyword>
<keyword evidence="2" id="KW-1185">Reference proteome</keyword>
<dbReference type="CDD" id="cd09739">
    <property type="entry name" value="Cas6_I-F"/>
    <property type="match status" value="1"/>
</dbReference>
<gene>
    <name evidence="1" type="ORF">FHR87_001173</name>
</gene>
<dbReference type="GO" id="GO:0043571">
    <property type="term" value="P:maintenance of CRISPR repeat elements"/>
    <property type="evidence" value="ECO:0007669"/>
    <property type="project" value="InterPro"/>
</dbReference>
<dbReference type="Gene3D" id="3.30.70.2540">
    <property type="entry name" value="CRISPR-associated endoribonuclease Cas6/Csy4"/>
    <property type="match status" value="1"/>
</dbReference>
<dbReference type="InterPro" id="IPR042564">
    <property type="entry name" value="CRISPR-Cas6/Csy4_sf"/>
</dbReference>
<sequence>MDHYLEIRLLPDPEFSATLLMNALFGKLHRGLAEHSAGRIGVSFPDVRDDSHALGQRLRLHGDAAALQQLIRADWTTGLRDHIASGDIAPVPSQARQRIVRRVQAKSNPERLRRRLMARRQIDAEAARQAIPDHLAERLELPYVVLASHSTGQRFRLFIEHLPVQDLAVPGPFTSYGLSSTATVPWF</sequence>
<dbReference type="NCBIfam" id="TIGR02563">
    <property type="entry name" value="cas_Csy4"/>
    <property type="match status" value="1"/>
</dbReference>
<organism evidence="1 2">
    <name type="scientific">Azomonas macrocytogenes</name>
    <name type="common">Azotobacter macrocytogenes</name>
    <dbReference type="NCBI Taxonomy" id="69962"/>
    <lineage>
        <taxon>Bacteria</taxon>
        <taxon>Pseudomonadati</taxon>
        <taxon>Pseudomonadota</taxon>
        <taxon>Gammaproteobacteria</taxon>
        <taxon>Pseudomonadales</taxon>
        <taxon>Pseudomonadaceae</taxon>
        <taxon>Azomonas</taxon>
    </lineage>
</organism>
<dbReference type="GO" id="GO:0004519">
    <property type="term" value="F:endonuclease activity"/>
    <property type="evidence" value="ECO:0007669"/>
    <property type="project" value="UniProtKB-KW"/>
</dbReference>
<accession>A0A839T4C4</accession>
<dbReference type="RefSeq" id="WP_183165763.1">
    <property type="nucleotide sequence ID" value="NZ_JACHXI010000004.1"/>
</dbReference>
<protein>
    <submittedName>
        <fullName evidence="1">CRISPR-associated endonuclease Csy4</fullName>
        <ecNumber evidence="1">3.1.-.-</ecNumber>
    </submittedName>
</protein>
<keyword evidence="1" id="KW-0378">Hydrolase</keyword>
<dbReference type="EMBL" id="JACHXI010000004">
    <property type="protein sequence ID" value="MBB3102785.1"/>
    <property type="molecule type" value="Genomic_DNA"/>
</dbReference>
<name>A0A839T4C4_AZOMA</name>
<dbReference type="Pfam" id="PF09618">
    <property type="entry name" value="Cas_Csy4"/>
    <property type="match status" value="1"/>
</dbReference>
<evidence type="ECO:0000313" key="2">
    <source>
        <dbReference type="Proteomes" id="UP000549250"/>
    </source>
</evidence>
<proteinExistence type="predicted"/>
<reference evidence="1 2" key="1">
    <citation type="submission" date="2020-08" db="EMBL/GenBank/DDBJ databases">
        <title>Genomic Encyclopedia of Type Strains, Phase III (KMG-III): the genomes of soil and plant-associated and newly described type strains.</title>
        <authorList>
            <person name="Whitman W."/>
        </authorList>
    </citation>
    <scope>NUCLEOTIDE SEQUENCE [LARGE SCALE GENOMIC DNA]</scope>
    <source>
        <strain evidence="1 2">CECT 4462</strain>
    </source>
</reference>
<evidence type="ECO:0000313" key="1">
    <source>
        <dbReference type="EMBL" id="MBB3102785.1"/>
    </source>
</evidence>